<dbReference type="AlphaFoldDB" id="A0A167JZ42"/>
<dbReference type="OrthoDB" id="2369050at2759"/>
<keyword evidence="3" id="KW-1185">Reference proteome</keyword>
<organism evidence="2 3">
    <name type="scientific">Calocera viscosa (strain TUFC12733)</name>
    <dbReference type="NCBI Taxonomy" id="1330018"/>
    <lineage>
        <taxon>Eukaryota</taxon>
        <taxon>Fungi</taxon>
        <taxon>Dikarya</taxon>
        <taxon>Basidiomycota</taxon>
        <taxon>Agaricomycotina</taxon>
        <taxon>Dacrymycetes</taxon>
        <taxon>Dacrymycetales</taxon>
        <taxon>Dacrymycetaceae</taxon>
        <taxon>Calocera</taxon>
    </lineage>
</organism>
<dbReference type="Gene3D" id="2.40.70.10">
    <property type="entry name" value="Acid Proteases"/>
    <property type="match status" value="1"/>
</dbReference>
<evidence type="ECO:0000256" key="1">
    <source>
        <dbReference type="SAM" id="MobiDB-lite"/>
    </source>
</evidence>
<gene>
    <name evidence="2" type="ORF">CALVIDRAFT_566045</name>
</gene>
<dbReference type="EMBL" id="KV417297">
    <property type="protein sequence ID" value="KZO94092.1"/>
    <property type="molecule type" value="Genomic_DNA"/>
</dbReference>
<name>A0A167JZ42_CALVF</name>
<reference evidence="2 3" key="1">
    <citation type="journal article" date="2016" name="Mol. Biol. Evol.">
        <title>Comparative Genomics of Early-Diverging Mushroom-Forming Fungi Provides Insights into the Origins of Lignocellulose Decay Capabilities.</title>
        <authorList>
            <person name="Nagy L.G."/>
            <person name="Riley R."/>
            <person name="Tritt A."/>
            <person name="Adam C."/>
            <person name="Daum C."/>
            <person name="Floudas D."/>
            <person name="Sun H."/>
            <person name="Yadav J.S."/>
            <person name="Pangilinan J."/>
            <person name="Larsson K.H."/>
            <person name="Matsuura K."/>
            <person name="Barry K."/>
            <person name="Labutti K."/>
            <person name="Kuo R."/>
            <person name="Ohm R.A."/>
            <person name="Bhattacharya S.S."/>
            <person name="Shirouzu T."/>
            <person name="Yoshinaga Y."/>
            <person name="Martin F.M."/>
            <person name="Grigoriev I.V."/>
            <person name="Hibbett D.S."/>
        </authorList>
    </citation>
    <scope>NUCLEOTIDE SEQUENCE [LARGE SCALE GENOMIC DNA]</scope>
    <source>
        <strain evidence="2 3">TUFC12733</strain>
    </source>
</reference>
<feature type="compositionally biased region" description="Basic residues" evidence="1">
    <location>
        <begin position="254"/>
        <end position="270"/>
    </location>
</feature>
<dbReference type="CDD" id="cd00303">
    <property type="entry name" value="retropepsin_like"/>
    <property type="match status" value="1"/>
</dbReference>
<proteinExistence type="predicted"/>
<accession>A0A167JZ42</accession>
<protein>
    <submittedName>
        <fullName evidence="2">Uncharacterized protein</fullName>
    </submittedName>
</protein>
<evidence type="ECO:0000313" key="3">
    <source>
        <dbReference type="Proteomes" id="UP000076738"/>
    </source>
</evidence>
<dbReference type="Proteomes" id="UP000076738">
    <property type="component" value="Unassembled WGS sequence"/>
</dbReference>
<feature type="region of interest" description="Disordered" evidence="1">
    <location>
        <begin position="249"/>
        <end position="287"/>
    </location>
</feature>
<evidence type="ECO:0000313" key="2">
    <source>
        <dbReference type="EMBL" id="KZO94092.1"/>
    </source>
</evidence>
<dbReference type="InterPro" id="IPR021109">
    <property type="entry name" value="Peptidase_aspartic_dom_sf"/>
</dbReference>
<sequence>MGSDSVPLLESREPEDVKEWLGIMELWLEAKEVEAGKRVLKAQAGIHEPELVAWYRLDKATYQAMSLVTWSKELMQSSNQDVDTYLQELCSNNNRLDAASRLTDSVLCTIIKSGVKDDLCACLHLDATLQATSTLKELASGLAKLKEKHTQVTILPSTNNQTTANASRSSTPSASNNMVFAAKLTNLEQKYLAAFNGCNKCLKIKTGRTHPSCNFATLEEAKEVLCKVVEWDAWGQPPHKTGNVKVKVEAHTHASQKTKATKATSKKPKKVASSPSNSEESGTDISSDEYASAESDVYVNTDVATITVPFRVSHHSEEALIDSGCSALLISDHLATKLHLPHYHLPQSEPVEQALRDEEGRRHKLREYVELALFHTKSDFHTCKLCFKVAPLDVKDKFPLPKIDDILDLTGNATIWGKIDMTNSFFQT</sequence>
<dbReference type="STRING" id="1330018.A0A167JZ42"/>